<accession>A0ABW3MVZ8</accession>
<name>A0ABW3MVZ8_9MICO</name>
<dbReference type="RefSeq" id="WP_386051232.1">
    <property type="nucleotide sequence ID" value="NZ_JBHTKH010000002.1"/>
</dbReference>
<evidence type="ECO:0000256" key="1">
    <source>
        <dbReference type="SAM" id="MobiDB-lite"/>
    </source>
</evidence>
<proteinExistence type="predicted"/>
<feature type="region of interest" description="Disordered" evidence="1">
    <location>
        <begin position="48"/>
        <end position="85"/>
    </location>
</feature>
<reference evidence="3" key="1">
    <citation type="journal article" date="2019" name="Int. J. Syst. Evol. Microbiol.">
        <title>The Global Catalogue of Microorganisms (GCM) 10K type strain sequencing project: providing services to taxonomists for standard genome sequencing and annotation.</title>
        <authorList>
            <consortium name="The Broad Institute Genomics Platform"/>
            <consortium name="The Broad Institute Genome Sequencing Center for Infectious Disease"/>
            <person name="Wu L."/>
            <person name="Ma J."/>
        </authorList>
    </citation>
    <scope>NUCLEOTIDE SEQUENCE [LARGE SCALE GENOMIC DNA]</scope>
    <source>
        <strain evidence="3">CCUG 57508</strain>
    </source>
</reference>
<organism evidence="2 3">
    <name type="scientific">Terrabacter terrigena</name>
    <dbReference type="NCBI Taxonomy" id="574718"/>
    <lineage>
        <taxon>Bacteria</taxon>
        <taxon>Bacillati</taxon>
        <taxon>Actinomycetota</taxon>
        <taxon>Actinomycetes</taxon>
        <taxon>Micrococcales</taxon>
        <taxon>Intrasporangiaceae</taxon>
        <taxon>Terrabacter</taxon>
    </lineage>
</organism>
<gene>
    <name evidence="2" type="ORF">ACFQ2V_04775</name>
</gene>
<protein>
    <submittedName>
        <fullName evidence="2">Uncharacterized protein</fullName>
    </submittedName>
</protein>
<keyword evidence="3" id="KW-1185">Reference proteome</keyword>
<feature type="compositionally biased region" description="Basic and acidic residues" evidence="1">
    <location>
        <begin position="74"/>
        <end position="85"/>
    </location>
</feature>
<comment type="caution">
    <text evidence="2">The sequence shown here is derived from an EMBL/GenBank/DDBJ whole genome shotgun (WGS) entry which is preliminary data.</text>
</comment>
<sequence>MFVPRTFIIAGIALIAISLRASGHGLWWLVGLVWALGWTHHGRRACHVGRGRHHRHDQRDAAPQTPQPVVQPDPTHDRHEAFPAR</sequence>
<dbReference type="EMBL" id="JBHTKH010000002">
    <property type="protein sequence ID" value="MFD1053614.1"/>
    <property type="molecule type" value="Genomic_DNA"/>
</dbReference>
<evidence type="ECO:0000313" key="3">
    <source>
        <dbReference type="Proteomes" id="UP001597046"/>
    </source>
</evidence>
<evidence type="ECO:0000313" key="2">
    <source>
        <dbReference type="EMBL" id="MFD1053614.1"/>
    </source>
</evidence>
<dbReference type="Proteomes" id="UP001597046">
    <property type="component" value="Unassembled WGS sequence"/>
</dbReference>